<dbReference type="VEuPathDB" id="FungiDB:NCU00322"/>
<organism evidence="1 2">
    <name type="scientific">Neurospora crassa (strain ATCC 24698 / 74-OR23-1A / CBS 708.71 / DSM 1257 / FGSC 987)</name>
    <dbReference type="NCBI Taxonomy" id="367110"/>
    <lineage>
        <taxon>Eukaryota</taxon>
        <taxon>Fungi</taxon>
        <taxon>Dikarya</taxon>
        <taxon>Ascomycota</taxon>
        <taxon>Pezizomycotina</taxon>
        <taxon>Sordariomycetes</taxon>
        <taxon>Sordariomycetidae</taxon>
        <taxon>Sordariales</taxon>
        <taxon>Sordariaceae</taxon>
        <taxon>Neurospora</taxon>
    </lineage>
</organism>
<evidence type="ECO:0000313" key="1">
    <source>
        <dbReference type="EMBL" id="EAA28557.2"/>
    </source>
</evidence>
<dbReference type="HOGENOM" id="CLU_112122_0_0_1"/>
<protein>
    <submittedName>
        <fullName evidence="1">Uncharacterized protein</fullName>
    </submittedName>
</protein>
<dbReference type="AlphaFoldDB" id="Q7RZP2"/>
<dbReference type="OrthoDB" id="5245394at2759"/>
<keyword evidence="2" id="KW-1185">Reference proteome</keyword>
<sequence length="214" mass="21218">MLGLRLSDISICPFFSFRFSLAIEQLKDTHFTFSCAAIPNSIAGLIPSNNKNHKDQITIKMKFSAVLVALAPLALAQNSIPQSASSAVASLSSSITSALASQSSAAASVSSSVNSKVNSISTSAESAVASVTSEAGDSIASLNSQLATATGSDRASITSALASLASDANSAVNSITSEAASAASSVTSNPAAPMRTGAVAMGALFGGAAVLAQL</sequence>
<name>Q7RZP2_NEUCR</name>
<reference evidence="1 2" key="1">
    <citation type="journal article" date="2003" name="Nature">
        <title>The genome sequence of the filamentous fungus Neurospora crassa.</title>
        <authorList>
            <person name="Galagan J.E."/>
            <person name="Calvo S.E."/>
            <person name="Borkovich K.A."/>
            <person name="Selker E.U."/>
            <person name="Read N.D."/>
            <person name="Jaffe D."/>
            <person name="FitzHugh W."/>
            <person name="Ma L.J."/>
            <person name="Smirnov S."/>
            <person name="Purcell S."/>
            <person name="Rehman B."/>
            <person name="Elkins T."/>
            <person name="Engels R."/>
            <person name="Wang S."/>
            <person name="Nielsen C.B."/>
            <person name="Butler J."/>
            <person name="Endrizzi M."/>
            <person name="Qui D."/>
            <person name="Ianakiev P."/>
            <person name="Bell-Pedersen D."/>
            <person name="Nelson M.A."/>
            <person name="Werner-Washburne M."/>
            <person name="Selitrennikoff C.P."/>
            <person name="Kinsey J.A."/>
            <person name="Braun E.L."/>
            <person name="Zelter A."/>
            <person name="Schulte U."/>
            <person name="Kothe G.O."/>
            <person name="Jedd G."/>
            <person name="Mewes W."/>
            <person name="Staben C."/>
            <person name="Marcotte E."/>
            <person name="Greenberg D."/>
            <person name="Roy A."/>
            <person name="Foley K."/>
            <person name="Naylor J."/>
            <person name="Stange-Thomann N."/>
            <person name="Barrett R."/>
            <person name="Gnerre S."/>
            <person name="Kamal M."/>
            <person name="Kamvysselis M."/>
            <person name="Mauceli E."/>
            <person name="Bielke C."/>
            <person name="Rudd S."/>
            <person name="Frishman D."/>
            <person name="Krystofova S."/>
            <person name="Rasmussen C."/>
            <person name="Metzenberg R.L."/>
            <person name="Perkins D.D."/>
            <person name="Kroken S."/>
            <person name="Cogoni C."/>
            <person name="Macino G."/>
            <person name="Catcheside D."/>
            <person name="Li W."/>
            <person name="Pratt R.J."/>
            <person name="Osmani S.A."/>
            <person name="DeSouza C.P."/>
            <person name="Glass L."/>
            <person name="Orbach M.J."/>
            <person name="Berglund J.A."/>
            <person name="Voelker R."/>
            <person name="Yarden O."/>
            <person name="Plamann M."/>
            <person name="Seiler S."/>
            <person name="Dunlap J."/>
            <person name="Radford A."/>
            <person name="Aramayo R."/>
            <person name="Natvig D.O."/>
            <person name="Alex L.A."/>
            <person name="Mannhaupt G."/>
            <person name="Ebbole D.J."/>
            <person name="Freitag M."/>
            <person name="Paulsen I."/>
            <person name="Sachs M.S."/>
            <person name="Lander E.S."/>
            <person name="Nusbaum C."/>
            <person name="Birren B."/>
        </authorList>
    </citation>
    <scope>NUCLEOTIDE SEQUENCE [LARGE SCALE GENOMIC DNA]</scope>
    <source>
        <strain evidence="2">ATCC 24698 / 74-OR23-1A / CBS 708.71 / DSM 1257 / FGSC 987</strain>
    </source>
</reference>
<evidence type="ECO:0000313" key="2">
    <source>
        <dbReference type="Proteomes" id="UP000001805"/>
    </source>
</evidence>
<dbReference type="InParanoid" id="Q7RZP2"/>
<dbReference type="STRING" id="367110.Q7RZP2"/>
<dbReference type="EMBL" id="CM002238">
    <property type="protein sequence ID" value="EAA28557.2"/>
    <property type="molecule type" value="Genomic_DNA"/>
</dbReference>
<dbReference type="Proteomes" id="UP000001805">
    <property type="component" value="Chromosome 3, Linkage Group III"/>
</dbReference>
<accession>Q7RZP2</accession>
<dbReference type="KEGG" id="ncr:NCU00322"/>
<gene>
    <name evidence="1" type="ORF">NCU00322</name>
</gene>
<dbReference type="PaxDb" id="5141-EFNCRP00000000034"/>
<proteinExistence type="predicted"/>
<dbReference type="GeneID" id="3873931"/>
<dbReference type="RefSeq" id="XP_957793.2">
    <property type="nucleotide sequence ID" value="XM_952700.3"/>
</dbReference>